<evidence type="ECO:0000256" key="2">
    <source>
        <dbReference type="SAM" id="Phobius"/>
    </source>
</evidence>
<organism evidence="4">
    <name type="scientific">Arabidopsis lyrata subsp. lyrata</name>
    <name type="common">Lyre-leaved rock-cress</name>
    <dbReference type="NCBI Taxonomy" id="81972"/>
    <lineage>
        <taxon>Eukaryota</taxon>
        <taxon>Viridiplantae</taxon>
        <taxon>Streptophyta</taxon>
        <taxon>Embryophyta</taxon>
        <taxon>Tracheophyta</taxon>
        <taxon>Spermatophyta</taxon>
        <taxon>Magnoliopsida</taxon>
        <taxon>eudicotyledons</taxon>
        <taxon>Gunneridae</taxon>
        <taxon>Pentapetalae</taxon>
        <taxon>rosids</taxon>
        <taxon>malvids</taxon>
        <taxon>Brassicales</taxon>
        <taxon>Brassicaceae</taxon>
        <taxon>Camelineae</taxon>
        <taxon>Arabidopsis</taxon>
    </lineage>
</organism>
<dbReference type="PROSITE" id="PS51257">
    <property type="entry name" value="PROKAR_LIPOPROTEIN"/>
    <property type="match status" value="1"/>
</dbReference>
<reference evidence="4" key="1">
    <citation type="journal article" date="2011" name="Nat. Genet.">
        <title>The Arabidopsis lyrata genome sequence and the basis of rapid genome size change.</title>
        <authorList>
            <person name="Hu T.T."/>
            <person name="Pattyn P."/>
            <person name="Bakker E.G."/>
            <person name="Cao J."/>
            <person name="Cheng J.-F."/>
            <person name="Clark R.M."/>
            <person name="Fahlgren N."/>
            <person name="Fawcett J.A."/>
            <person name="Grimwood J."/>
            <person name="Gundlach H."/>
            <person name="Haberer G."/>
            <person name="Hollister J.D."/>
            <person name="Ossowski S."/>
            <person name="Ottilar R.P."/>
            <person name="Salamov A.A."/>
            <person name="Schneeberger K."/>
            <person name="Spannagl M."/>
            <person name="Wang X."/>
            <person name="Yang L."/>
            <person name="Nasrallah M.E."/>
            <person name="Bergelson J."/>
            <person name="Carrington J.C."/>
            <person name="Gaut B.S."/>
            <person name="Schmutz J."/>
            <person name="Mayer K.F.X."/>
            <person name="Van de Peer Y."/>
            <person name="Grigoriev I.V."/>
            <person name="Nordborg M."/>
            <person name="Weigel D."/>
            <person name="Guo Y.-L."/>
        </authorList>
    </citation>
    <scope>NUCLEOTIDE SEQUENCE [LARGE SCALE GENOMIC DNA]</scope>
    <source>
        <strain evidence="4">cv. MN47</strain>
    </source>
</reference>
<feature type="region of interest" description="Disordered" evidence="1">
    <location>
        <begin position="93"/>
        <end position="114"/>
    </location>
</feature>
<dbReference type="Proteomes" id="UP000008694">
    <property type="component" value="Unassembled WGS sequence"/>
</dbReference>
<accession>D7KL99</accession>
<evidence type="ECO:0000256" key="1">
    <source>
        <dbReference type="SAM" id="MobiDB-lite"/>
    </source>
</evidence>
<feature type="region of interest" description="Disordered" evidence="1">
    <location>
        <begin position="144"/>
        <end position="197"/>
    </location>
</feature>
<name>D7KL99_ARALL</name>
<feature type="compositionally biased region" description="Basic and acidic residues" evidence="1">
    <location>
        <begin position="99"/>
        <end position="111"/>
    </location>
</feature>
<dbReference type="EMBL" id="GL348713">
    <property type="protein sequence ID" value="EFH70715.1"/>
    <property type="molecule type" value="Genomic_DNA"/>
</dbReference>
<keyword evidence="2" id="KW-0472">Membrane</keyword>
<keyword evidence="2" id="KW-1133">Transmembrane helix</keyword>
<protein>
    <submittedName>
        <fullName evidence="3">Uncharacterized protein</fullName>
    </submittedName>
</protein>
<feature type="compositionally biased region" description="Basic and acidic residues" evidence="1">
    <location>
        <begin position="171"/>
        <end position="184"/>
    </location>
</feature>
<keyword evidence="4" id="KW-1185">Reference proteome</keyword>
<feature type="transmembrane region" description="Helical" evidence="2">
    <location>
        <begin position="6"/>
        <end position="29"/>
    </location>
</feature>
<dbReference type="Gramene" id="fgenesh1_pm.C_scaffold_1003460">
    <property type="protein sequence ID" value="fgenesh1_pm.C_scaffold_1003460"/>
    <property type="gene ID" value="fgenesh1_pm.C_scaffold_1003460"/>
</dbReference>
<proteinExistence type="predicted"/>
<dbReference type="HOGENOM" id="CLU_083735_0_0_1"/>
<sequence>MKFDDNYKLIVIVIGGVLAGVAVVMFSCYKNKRKNLQLPELTQTPEWQRQIVSAPTLQTRNIDVGNDRLWGRSDTVVNKSIIPLKPNAFNDSLRYQRPKNLERPRGQRDDGTAASTSAFGGGCVAISGGDNGCGASHSGGGHSGGGGCGGGGGGECRKKKKPSSSSSSPSRDIKKGKTGEKDGGLRVMTSGSKTRTSRAFKRGQGCLCGGGAGCGGCGGCGG</sequence>
<evidence type="ECO:0000313" key="4">
    <source>
        <dbReference type="Proteomes" id="UP000008694"/>
    </source>
</evidence>
<evidence type="ECO:0000313" key="3">
    <source>
        <dbReference type="EMBL" id="EFH70715.1"/>
    </source>
</evidence>
<feature type="compositionally biased region" description="Gly residues" evidence="1">
    <location>
        <begin position="144"/>
        <end position="154"/>
    </location>
</feature>
<keyword evidence="2" id="KW-0812">Transmembrane</keyword>
<dbReference type="AlphaFoldDB" id="D7KL99"/>
<gene>
    <name evidence="3" type="ORF">ARALYDRAFT_314680</name>
</gene>